<dbReference type="InterPro" id="IPR006225">
    <property type="entry name" value="PsdUridine_synth_RluC/D"/>
</dbReference>
<proteinExistence type="inferred from homology"/>
<gene>
    <name evidence="5" type="primary">RIB2</name>
    <name evidence="5" type="ORF">EHP00_402</name>
</gene>
<sequence length="357" mass="40958">MGDVFRNTSDDIEVKSENKRTEICGQNKEDYLMIYKTFAKGKWIGKTLIDVLEANFANRTRSYFENAIDVGVITVNNKRVNSSYILRNEDFFKHIIHQHEPKQPKIDILYKDERIWVVNKPPGIPCHPVGPYHFYTVTKTFFGDLNVGCVNRLDMPVSGVLILNVCNQNKIHKSLQNAKKIYVAKVKGHFKQKIVVDRPIGPKEGSRIQIVTESGKPSCTIFEPMFFDGTFSLVKCEPITGRTHQIRVHLQFLGFPILNDILYGNGEELPLPTTNPCVTSVEEMLNTDIINENKSIDFENNNIDKLEMCKFIKNNCKGKNNRTFAIKESHICLHAWKYTFDGNTFIAPLPDWAQKIE</sequence>
<comment type="caution">
    <text evidence="5">The sequence shown here is derived from an EMBL/GenBank/DDBJ whole genome shotgun (WGS) entry which is preliminary data.</text>
</comment>
<dbReference type="EC" id="5.4.99.-" evidence="3"/>
<dbReference type="InterPro" id="IPR050188">
    <property type="entry name" value="RluA_PseudoU_synthase"/>
</dbReference>
<dbReference type="Gene3D" id="3.30.2350.10">
    <property type="entry name" value="Pseudouridine synthase"/>
    <property type="match status" value="1"/>
</dbReference>
<keyword evidence="2" id="KW-0694">RNA-binding</keyword>
<keyword evidence="3" id="KW-0413">Isomerase</keyword>
<reference evidence="5 6" key="1">
    <citation type="journal article" date="2017" name="Environ. Microbiol.">
        <title>Decay of the glycolytic pathway and adaptation to intranuclear parasitism within Enterocytozoonidae microsporidia.</title>
        <authorList>
            <person name="Wiredu Boakye D."/>
            <person name="Jaroenlak P."/>
            <person name="Prachumwat A."/>
            <person name="Williams T.A."/>
            <person name="Bateman K.S."/>
            <person name="Itsathitphaisarn O."/>
            <person name="Sritunyalucksana K."/>
            <person name="Paszkiewicz K.H."/>
            <person name="Moore K.A."/>
            <person name="Stentiford G.D."/>
            <person name="Williams B.A."/>
        </authorList>
    </citation>
    <scope>NUCLEOTIDE SEQUENCE [LARGE SCALE GENOMIC DNA]</scope>
    <source>
        <strain evidence="5 6">TH1</strain>
    </source>
</reference>
<dbReference type="NCBIfam" id="TIGR00005">
    <property type="entry name" value="rluA_subfam"/>
    <property type="match status" value="1"/>
</dbReference>
<dbReference type="GO" id="GO:0009982">
    <property type="term" value="F:pseudouridine synthase activity"/>
    <property type="evidence" value="ECO:0007669"/>
    <property type="project" value="InterPro"/>
</dbReference>
<dbReference type="GO" id="GO:0003723">
    <property type="term" value="F:RNA binding"/>
    <property type="evidence" value="ECO:0007669"/>
    <property type="project" value="UniProtKB-KW"/>
</dbReference>
<organism evidence="5 6">
    <name type="scientific">Ecytonucleospora hepatopenaei</name>
    <dbReference type="NCBI Taxonomy" id="646526"/>
    <lineage>
        <taxon>Eukaryota</taxon>
        <taxon>Fungi</taxon>
        <taxon>Fungi incertae sedis</taxon>
        <taxon>Microsporidia</taxon>
        <taxon>Enterocytozoonidae</taxon>
        <taxon>Ecytonucleospora</taxon>
    </lineage>
</organism>
<dbReference type="SUPFAM" id="SSF55120">
    <property type="entry name" value="Pseudouridine synthase"/>
    <property type="match status" value="1"/>
</dbReference>
<feature type="domain" description="Pseudouridine synthase RsuA/RluA-like" evidence="4">
    <location>
        <begin position="115"/>
        <end position="251"/>
    </location>
</feature>
<dbReference type="VEuPathDB" id="MicrosporidiaDB:EHP00_402"/>
<feature type="active site" evidence="1">
    <location>
        <position position="154"/>
    </location>
</feature>
<evidence type="ECO:0000259" key="4">
    <source>
        <dbReference type="Pfam" id="PF00849"/>
    </source>
</evidence>
<keyword evidence="6" id="KW-1185">Reference proteome</keyword>
<protein>
    <recommendedName>
        <fullName evidence="3">Pseudouridine synthase</fullName>
        <ecNumber evidence="3">5.4.99.-</ecNumber>
    </recommendedName>
</protein>
<dbReference type="PROSITE" id="PS50889">
    <property type="entry name" value="S4"/>
    <property type="match status" value="1"/>
</dbReference>
<evidence type="ECO:0000313" key="5">
    <source>
        <dbReference type="EMBL" id="OQS55862.1"/>
    </source>
</evidence>
<dbReference type="GO" id="GO:0000455">
    <property type="term" value="P:enzyme-directed rRNA pseudouridine synthesis"/>
    <property type="evidence" value="ECO:0007669"/>
    <property type="project" value="TreeGrafter"/>
</dbReference>
<accession>A0A1W0E9H4</accession>
<dbReference type="PANTHER" id="PTHR21600">
    <property type="entry name" value="MITOCHONDRIAL RNA PSEUDOURIDINE SYNTHASE"/>
    <property type="match status" value="1"/>
</dbReference>
<evidence type="ECO:0000313" key="6">
    <source>
        <dbReference type="Proteomes" id="UP000192758"/>
    </source>
</evidence>
<evidence type="ECO:0000256" key="2">
    <source>
        <dbReference type="PROSITE-ProRule" id="PRU00182"/>
    </source>
</evidence>
<dbReference type="InterPro" id="IPR020103">
    <property type="entry name" value="PsdUridine_synth_cat_dom_sf"/>
</dbReference>
<dbReference type="OrthoDB" id="424794at2759"/>
<dbReference type="STRING" id="646526.A0A1W0E9H4"/>
<dbReference type="Proteomes" id="UP000192758">
    <property type="component" value="Unassembled WGS sequence"/>
</dbReference>
<dbReference type="InterPro" id="IPR006145">
    <property type="entry name" value="PsdUridine_synth_RsuA/RluA"/>
</dbReference>
<evidence type="ECO:0000256" key="1">
    <source>
        <dbReference type="PIRSR" id="PIRSR606225-1"/>
    </source>
</evidence>
<dbReference type="Pfam" id="PF00849">
    <property type="entry name" value="PseudoU_synth_2"/>
    <property type="match status" value="1"/>
</dbReference>
<comment type="catalytic activity">
    <reaction evidence="3">
        <text>a uridine in RNA = a pseudouridine in RNA</text>
        <dbReference type="Rhea" id="RHEA:48348"/>
        <dbReference type="Rhea" id="RHEA-COMP:12068"/>
        <dbReference type="Rhea" id="RHEA-COMP:12069"/>
        <dbReference type="ChEBI" id="CHEBI:65314"/>
        <dbReference type="ChEBI" id="CHEBI:65315"/>
    </reaction>
</comment>
<dbReference type="PANTHER" id="PTHR21600:SF40">
    <property type="entry name" value="PSEUDOURIDYLATE SYNTHASE RPUSD2"/>
    <property type="match status" value="1"/>
</dbReference>
<name>A0A1W0E9H4_9MICR</name>
<dbReference type="EMBL" id="MNPJ01000001">
    <property type="protein sequence ID" value="OQS55862.1"/>
    <property type="molecule type" value="Genomic_DNA"/>
</dbReference>
<evidence type="ECO:0000256" key="3">
    <source>
        <dbReference type="RuleBase" id="RU362028"/>
    </source>
</evidence>
<comment type="function">
    <text evidence="3">Responsible for synthesis of pseudouridine from uracil.</text>
</comment>
<comment type="similarity">
    <text evidence="3">Belongs to the pseudouridine synthase RluA family.</text>
</comment>
<dbReference type="AlphaFoldDB" id="A0A1W0E9H4"/>